<sequence length="92" mass="10196">MKISSLKSGDKVWSVGKYKMGNTTLSTVGVHPVAFKEVCDTYVIASWNGNPSKRFYANAVSKWRKEKPILINVGMGVYRLATRAEKEALKSA</sequence>
<gene>
    <name evidence="1" type="ORF">SOASR030_01660</name>
</gene>
<reference evidence="1" key="1">
    <citation type="submission" date="2022-06" db="EMBL/GenBank/DDBJ databases">
        <title>Draft genome sequences of Leminorella grimontii str. JCM5902.</title>
        <authorList>
            <person name="Wakabayashi Y."/>
            <person name="Kojima K."/>
        </authorList>
    </citation>
    <scope>NUCLEOTIDE SEQUENCE</scope>
    <source>
        <strain evidence="1">JCM 5902</strain>
    </source>
</reference>
<accession>A0AAV5MXB3</accession>
<evidence type="ECO:0000313" key="1">
    <source>
        <dbReference type="EMBL" id="GKX54054.1"/>
    </source>
</evidence>
<dbReference type="AlphaFoldDB" id="A0AAV5MXB3"/>
<dbReference type="Proteomes" id="UP001058124">
    <property type="component" value="Unassembled WGS sequence"/>
</dbReference>
<comment type="caution">
    <text evidence="1">The sequence shown here is derived from an EMBL/GenBank/DDBJ whole genome shotgun (WGS) entry which is preliminary data.</text>
</comment>
<evidence type="ECO:0000313" key="2">
    <source>
        <dbReference type="Proteomes" id="UP001058124"/>
    </source>
</evidence>
<protein>
    <submittedName>
        <fullName evidence="1">Uncharacterized protein</fullName>
    </submittedName>
</protein>
<dbReference type="RefSeq" id="WP_027276013.1">
    <property type="nucleotide sequence ID" value="NZ_BRLH01000001.1"/>
</dbReference>
<proteinExistence type="predicted"/>
<dbReference type="EMBL" id="BRLH01000001">
    <property type="protein sequence ID" value="GKX54054.1"/>
    <property type="molecule type" value="Genomic_DNA"/>
</dbReference>
<organism evidence="1 2">
    <name type="scientific">Leminorella grimontii</name>
    <dbReference type="NCBI Taxonomy" id="82981"/>
    <lineage>
        <taxon>Bacteria</taxon>
        <taxon>Pseudomonadati</taxon>
        <taxon>Pseudomonadota</taxon>
        <taxon>Gammaproteobacteria</taxon>
        <taxon>Enterobacterales</taxon>
        <taxon>Budviciaceae</taxon>
        <taxon>Leminorella</taxon>
    </lineage>
</organism>
<name>A0AAV5MXB3_9GAMM</name>
<keyword evidence="2" id="KW-1185">Reference proteome</keyword>